<dbReference type="PANTHER" id="PTHR38445">
    <property type="entry name" value="HTH-TYPE TRANSCRIPTIONAL REPRESSOR YTRA"/>
    <property type="match status" value="1"/>
</dbReference>
<proteinExistence type="predicted"/>
<dbReference type="RefSeq" id="WP_076346411.1">
    <property type="nucleotide sequence ID" value="NZ_CP019082.1"/>
</dbReference>
<evidence type="ECO:0000256" key="3">
    <source>
        <dbReference type="ARBA" id="ARBA00023163"/>
    </source>
</evidence>
<sequence>MILIDLSESDGRPIYGRISDRIKFAIAGDVLRPGEMAPSVRELSKQLVVNPNTVARSYRDLQAEGLLEPVRGTGLQVAEGAPEKCRSARSVYVRTRLRGAIDEARGTGLDPAEIETILHEEWAKARDAASQPNGRGA</sequence>
<dbReference type="InterPro" id="IPR036390">
    <property type="entry name" value="WH_DNA-bd_sf"/>
</dbReference>
<evidence type="ECO:0000256" key="1">
    <source>
        <dbReference type="ARBA" id="ARBA00023015"/>
    </source>
</evidence>
<dbReference type="KEGG" id="pbor:BSF38_02727"/>
<name>A0A1U7CQN6_9BACT</name>
<dbReference type="AlphaFoldDB" id="A0A1U7CQN6"/>
<protein>
    <submittedName>
        <fullName evidence="5">HTH-type transcriptional repressor YtrA</fullName>
    </submittedName>
</protein>
<dbReference type="Gene3D" id="1.10.10.10">
    <property type="entry name" value="Winged helix-like DNA-binding domain superfamily/Winged helix DNA-binding domain"/>
    <property type="match status" value="1"/>
</dbReference>
<keyword evidence="6" id="KW-1185">Reference proteome</keyword>
<evidence type="ECO:0000313" key="5">
    <source>
        <dbReference type="EMBL" id="APW61218.1"/>
    </source>
</evidence>
<dbReference type="SMART" id="SM00345">
    <property type="entry name" value="HTH_GNTR"/>
    <property type="match status" value="1"/>
</dbReference>
<evidence type="ECO:0000259" key="4">
    <source>
        <dbReference type="PROSITE" id="PS50949"/>
    </source>
</evidence>
<dbReference type="Pfam" id="PF00392">
    <property type="entry name" value="GntR"/>
    <property type="match status" value="1"/>
</dbReference>
<dbReference type="GO" id="GO:0003677">
    <property type="term" value="F:DNA binding"/>
    <property type="evidence" value="ECO:0007669"/>
    <property type="project" value="UniProtKB-KW"/>
</dbReference>
<dbReference type="PANTHER" id="PTHR38445:SF7">
    <property type="entry name" value="GNTR-FAMILY TRANSCRIPTIONAL REGULATOR"/>
    <property type="match status" value="1"/>
</dbReference>
<feature type="domain" description="HTH gntR-type" evidence="4">
    <location>
        <begin position="12"/>
        <end position="80"/>
    </location>
</feature>
<dbReference type="PROSITE" id="PS50949">
    <property type="entry name" value="HTH_GNTR"/>
    <property type="match status" value="1"/>
</dbReference>
<keyword evidence="2" id="KW-0238">DNA-binding</keyword>
<dbReference type="EMBL" id="CP019082">
    <property type="protein sequence ID" value="APW61218.1"/>
    <property type="molecule type" value="Genomic_DNA"/>
</dbReference>
<evidence type="ECO:0000256" key="2">
    <source>
        <dbReference type="ARBA" id="ARBA00023125"/>
    </source>
</evidence>
<accession>A0A1U7CQN6</accession>
<keyword evidence="3" id="KW-0804">Transcription</keyword>
<reference evidence="6" key="1">
    <citation type="submission" date="2016-12" db="EMBL/GenBank/DDBJ databases">
        <title>Comparative genomics of four Isosphaeraceae planctomycetes: a common pool of plasmids and glycoside hydrolase genes.</title>
        <authorList>
            <person name="Ivanova A."/>
        </authorList>
    </citation>
    <scope>NUCLEOTIDE SEQUENCE [LARGE SCALE GENOMIC DNA]</scope>
    <source>
        <strain evidence="6">PX4</strain>
    </source>
</reference>
<gene>
    <name evidence="5" type="primary">ytrA_2</name>
    <name evidence="5" type="ORF">BSF38_02727</name>
</gene>
<dbReference type="GO" id="GO:0003700">
    <property type="term" value="F:DNA-binding transcription factor activity"/>
    <property type="evidence" value="ECO:0007669"/>
    <property type="project" value="InterPro"/>
</dbReference>
<evidence type="ECO:0000313" key="6">
    <source>
        <dbReference type="Proteomes" id="UP000186309"/>
    </source>
</evidence>
<dbReference type="CDD" id="cd07377">
    <property type="entry name" value="WHTH_GntR"/>
    <property type="match status" value="1"/>
</dbReference>
<organism evidence="5 6">
    <name type="scientific">Paludisphaera borealis</name>
    <dbReference type="NCBI Taxonomy" id="1387353"/>
    <lineage>
        <taxon>Bacteria</taxon>
        <taxon>Pseudomonadati</taxon>
        <taxon>Planctomycetota</taxon>
        <taxon>Planctomycetia</taxon>
        <taxon>Isosphaerales</taxon>
        <taxon>Isosphaeraceae</taxon>
        <taxon>Paludisphaera</taxon>
    </lineage>
</organism>
<dbReference type="SUPFAM" id="SSF46785">
    <property type="entry name" value="Winged helix' DNA-binding domain"/>
    <property type="match status" value="1"/>
</dbReference>
<dbReference type="Proteomes" id="UP000186309">
    <property type="component" value="Chromosome"/>
</dbReference>
<keyword evidence="1" id="KW-0805">Transcription regulation</keyword>
<dbReference type="STRING" id="1387353.BSF38_02727"/>
<dbReference type="InterPro" id="IPR000524">
    <property type="entry name" value="Tscrpt_reg_HTH_GntR"/>
</dbReference>
<dbReference type="InterPro" id="IPR036388">
    <property type="entry name" value="WH-like_DNA-bd_sf"/>
</dbReference>